<feature type="compositionally biased region" description="Pro residues" evidence="1">
    <location>
        <begin position="176"/>
        <end position="185"/>
    </location>
</feature>
<feature type="compositionally biased region" description="Basic and acidic residues" evidence="1">
    <location>
        <begin position="1"/>
        <end position="11"/>
    </location>
</feature>
<name>A0A1S2Q1Z8_9ACTN</name>
<feature type="region of interest" description="Disordered" evidence="1">
    <location>
        <begin position="1"/>
        <end position="22"/>
    </location>
</feature>
<protein>
    <recommendedName>
        <fullName evidence="4">Tetratricopeptide repeat protein</fullName>
    </recommendedName>
</protein>
<proteinExistence type="predicted"/>
<dbReference type="EMBL" id="MLYP01000007">
    <property type="protein sequence ID" value="OIK00054.1"/>
    <property type="molecule type" value="Genomic_DNA"/>
</dbReference>
<dbReference type="AlphaFoldDB" id="A0A1S2Q1Z8"/>
<dbReference type="Proteomes" id="UP000179935">
    <property type="component" value="Unassembled WGS sequence"/>
</dbReference>
<dbReference type="RefSeq" id="WP_071364590.1">
    <property type="nucleotide sequence ID" value="NZ_MLYP01000007.1"/>
</dbReference>
<keyword evidence="3" id="KW-1185">Reference proteome</keyword>
<feature type="region of interest" description="Disordered" evidence="1">
    <location>
        <begin position="90"/>
        <end position="202"/>
    </location>
</feature>
<comment type="caution">
    <text evidence="2">The sequence shown here is derived from an EMBL/GenBank/DDBJ whole genome shotgun (WGS) entry which is preliminary data.</text>
</comment>
<organism evidence="2 3">
    <name type="scientific">Streptomyces colonosanans</name>
    <dbReference type="NCBI Taxonomy" id="1428652"/>
    <lineage>
        <taxon>Bacteria</taxon>
        <taxon>Bacillati</taxon>
        <taxon>Actinomycetota</taxon>
        <taxon>Actinomycetes</taxon>
        <taxon>Kitasatosporales</taxon>
        <taxon>Streptomycetaceae</taxon>
        <taxon>Streptomyces</taxon>
    </lineage>
</organism>
<sequence>MSRLSREEKQGRSAAGGAPIEVHVPAAVEEGVTADGTPVSAGPGETVQQAVLNHLHRLALATGHPVLATVHDERIGFAVPLRVHVDGSSEFAGEPRREGAPAAALSPSVTQVPRPAAPALPSAPSVAPPKPLGGPGTPPSAPGVARQPVWPAPAPSSVQSPEMAVPPTTGTDPEPYRMPTPPKRPVPVAKEDSGGQAKEPPVREFDSVAEAVLAPESEAVPGGAGGPVAEPMARINAAVKQGRIEDAAALAERAVAESAATLGADHPDVLRLRELSAYIAYLAGDPLRSFHLSLDLARLRHGLGDPRGAYGNVQSAAAAWRAVRDPIQGLNLGRDLIAVWTELAAGEGPAADDLDQLERARSRMGRLAERARRAAADESR</sequence>
<evidence type="ECO:0000313" key="3">
    <source>
        <dbReference type="Proteomes" id="UP000179935"/>
    </source>
</evidence>
<evidence type="ECO:0000256" key="1">
    <source>
        <dbReference type="SAM" id="MobiDB-lite"/>
    </source>
</evidence>
<evidence type="ECO:0000313" key="2">
    <source>
        <dbReference type="EMBL" id="OIK00054.1"/>
    </source>
</evidence>
<dbReference type="OrthoDB" id="4332983at2"/>
<dbReference type="STRING" id="1428652.BIV24_03270"/>
<feature type="compositionally biased region" description="Low complexity" evidence="1">
    <location>
        <begin position="112"/>
        <end position="125"/>
    </location>
</feature>
<feature type="compositionally biased region" description="Pro residues" evidence="1">
    <location>
        <begin position="126"/>
        <end position="141"/>
    </location>
</feature>
<accession>A0A1S2Q1Z8</accession>
<feature type="compositionally biased region" description="Basic and acidic residues" evidence="1">
    <location>
        <begin position="90"/>
        <end position="99"/>
    </location>
</feature>
<reference evidence="2 3" key="1">
    <citation type="submission" date="2016-10" db="EMBL/GenBank/DDBJ databases">
        <title>Genome sequence of Streptomyces sp. MUSC 93.</title>
        <authorList>
            <person name="Lee L.-H."/>
            <person name="Ser H.-L."/>
            <person name="Law J.W.-F."/>
        </authorList>
    </citation>
    <scope>NUCLEOTIDE SEQUENCE [LARGE SCALE GENOMIC DNA]</scope>
    <source>
        <strain evidence="2 3">MUSC 93</strain>
    </source>
</reference>
<gene>
    <name evidence="2" type="ORF">BIV24_03270</name>
</gene>
<evidence type="ECO:0008006" key="4">
    <source>
        <dbReference type="Google" id="ProtNLM"/>
    </source>
</evidence>